<dbReference type="CDD" id="cd12148">
    <property type="entry name" value="fungal_TF_MHR"/>
    <property type="match status" value="1"/>
</dbReference>
<dbReference type="PROSITE" id="PS50048">
    <property type="entry name" value="ZN2_CY6_FUNGAL_2"/>
    <property type="match status" value="1"/>
</dbReference>
<dbReference type="Pfam" id="PF04082">
    <property type="entry name" value="Fungal_trans"/>
    <property type="match status" value="1"/>
</dbReference>
<name>A0A8H6ITP2_9PEZI</name>
<feature type="domain" description="Zn(2)-C6 fungal-type" evidence="4">
    <location>
        <begin position="15"/>
        <end position="46"/>
    </location>
</feature>
<comment type="caution">
    <text evidence="5">The sequence shown here is derived from an EMBL/GenBank/DDBJ whole genome shotgun (WGS) entry which is preliminary data.</text>
</comment>
<dbReference type="PROSITE" id="PS00463">
    <property type="entry name" value="ZN2_CY6_FUNGAL_1"/>
    <property type="match status" value="1"/>
</dbReference>
<dbReference type="CDD" id="cd00067">
    <property type="entry name" value="GAL4"/>
    <property type="match status" value="1"/>
</dbReference>
<dbReference type="InterPro" id="IPR007219">
    <property type="entry name" value="XnlR_reg_dom"/>
</dbReference>
<reference evidence="5 6" key="1">
    <citation type="journal article" date="2020" name="Phytopathology">
        <title>Genome Sequence Resources of Colletotrichum truncatum, C. plurivorum, C. musicola, and C. sojae: Four Species Pathogenic to Soybean (Glycine max).</title>
        <authorList>
            <person name="Rogerio F."/>
            <person name="Boufleur T.R."/>
            <person name="Ciampi-Guillardi M."/>
            <person name="Sukno S.A."/>
            <person name="Thon M.R."/>
            <person name="Massola Junior N.S."/>
            <person name="Baroncelli R."/>
        </authorList>
    </citation>
    <scope>NUCLEOTIDE SEQUENCE [LARGE SCALE GENOMIC DNA]</scope>
    <source>
        <strain evidence="5 6">LFN0009</strain>
    </source>
</reference>
<dbReference type="GO" id="GO:0003677">
    <property type="term" value="F:DNA binding"/>
    <property type="evidence" value="ECO:0007669"/>
    <property type="project" value="InterPro"/>
</dbReference>
<gene>
    <name evidence="5" type="ORF">CSOJ01_13069</name>
</gene>
<feature type="compositionally biased region" description="Polar residues" evidence="3">
    <location>
        <begin position="70"/>
        <end position="80"/>
    </location>
</feature>
<proteinExistence type="predicted"/>
<dbReference type="GO" id="GO:0008270">
    <property type="term" value="F:zinc ion binding"/>
    <property type="evidence" value="ECO:0007669"/>
    <property type="project" value="InterPro"/>
</dbReference>
<dbReference type="EMBL" id="WIGN01000361">
    <property type="protein sequence ID" value="KAF6796989.1"/>
    <property type="molecule type" value="Genomic_DNA"/>
</dbReference>
<feature type="region of interest" description="Disordered" evidence="3">
    <location>
        <begin position="69"/>
        <end position="99"/>
    </location>
</feature>
<evidence type="ECO:0000313" key="5">
    <source>
        <dbReference type="EMBL" id="KAF6796989.1"/>
    </source>
</evidence>
<evidence type="ECO:0000256" key="2">
    <source>
        <dbReference type="ARBA" id="ARBA00023242"/>
    </source>
</evidence>
<protein>
    <submittedName>
        <fullName evidence="5">Transcriptional regulatory protein C25B8.11</fullName>
    </submittedName>
</protein>
<dbReference type="GO" id="GO:0001080">
    <property type="term" value="P:nitrogen catabolite activation of transcription from RNA polymerase II promoter"/>
    <property type="evidence" value="ECO:0007669"/>
    <property type="project" value="TreeGrafter"/>
</dbReference>
<dbReference type="Gene3D" id="4.10.240.10">
    <property type="entry name" value="Zn(2)-C6 fungal-type DNA-binding domain"/>
    <property type="match status" value="1"/>
</dbReference>
<dbReference type="SUPFAM" id="SSF57701">
    <property type="entry name" value="Zn2/Cys6 DNA-binding domain"/>
    <property type="match status" value="1"/>
</dbReference>
<dbReference type="Proteomes" id="UP000652219">
    <property type="component" value="Unassembled WGS sequence"/>
</dbReference>
<evidence type="ECO:0000259" key="4">
    <source>
        <dbReference type="PROSITE" id="PS50048"/>
    </source>
</evidence>
<accession>A0A8H6ITP2</accession>
<dbReference type="InterPro" id="IPR036864">
    <property type="entry name" value="Zn2-C6_fun-type_DNA-bd_sf"/>
</dbReference>
<dbReference type="AlphaFoldDB" id="A0A8H6ITP2"/>
<sequence>MSSQPRRYMSKRQRPCDFCRSRKAACRIDLAPPCRLCVLHGRECTFVEAAAPRKRTLPLDDTATFEEMFTPNSPSHNRQSAAPIPSLPQQAVSGEASPGDTAMNFVGDFNFETTQSQFEAMFRSPRPPSTPSAASMRTLAPKPTGTAQVASYPIGANPQAMGLSGDMNPLLLQHYRFDENGMFGFKELAIHSVAQDALVPCHFLVSQQSLFSRRREEAGLSELPEAGLREELEQVIPVEVGRRLVRLFRQFIQPRWPVFSETEFPDPSSTPAHLLSAVYAISLPFAVHDDRLSVDVAYDKPSYANLSRIIDASLAYEVHSPSVVVAQTLLLLALRPSSDPLVADASYRSDLLGRLVACATTLGLHLDPSAWAMATWQKAHRRRLSFLIYAVDKWLTCSLGRPPSIHEDNWLATSIDRDDMVDSGLKVEDETQLINFSLITKTLSSALSKLYNHESTLKITTQLLQVLQGLDNIDESSTINRLWVFYVQLIIMRAELRPLLRQHSIQPSYAPDSLSHQASSSRASMRRCTTALSEAIRDLSPDKDSVFWPPWTQFIFSSVCFTLMTMAVTSSDYAEASSWISDLQSTRRCLRLKVASFPFLRLGLLRIDALFWRGITNVLHLQPHVAEAFKAAEST</sequence>
<dbReference type="PANTHER" id="PTHR31668">
    <property type="entry name" value="GLUCOSE TRANSPORT TRANSCRIPTION REGULATOR RGT1-RELATED-RELATED"/>
    <property type="match status" value="1"/>
</dbReference>
<evidence type="ECO:0000256" key="1">
    <source>
        <dbReference type="ARBA" id="ARBA00022723"/>
    </source>
</evidence>
<dbReference type="InterPro" id="IPR001138">
    <property type="entry name" value="Zn2Cys6_DnaBD"/>
</dbReference>
<dbReference type="GO" id="GO:0000981">
    <property type="term" value="F:DNA-binding transcription factor activity, RNA polymerase II-specific"/>
    <property type="evidence" value="ECO:0007669"/>
    <property type="project" value="InterPro"/>
</dbReference>
<organism evidence="5 6">
    <name type="scientific">Colletotrichum sojae</name>
    <dbReference type="NCBI Taxonomy" id="2175907"/>
    <lineage>
        <taxon>Eukaryota</taxon>
        <taxon>Fungi</taxon>
        <taxon>Dikarya</taxon>
        <taxon>Ascomycota</taxon>
        <taxon>Pezizomycotina</taxon>
        <taxon>Sordariomycetes</taxon>
        <taxon>Hypocreomycetidae</taxon>
        <taxon>Glomerellales</taxon>
        <taxon>Glomerellaceae</taxon>
        <taxon>Colletotrichum</taxon>
        <taxon>Colletotrichum orchidearum species complex</taxon>
    </lineage>
</organism>
<evidence type="ECO:0000256" key="3">
    <source>
        <dbReference type="SAM" id="MobiDB-lite"/>
    </source>
</evidence>
<dbReference type="InterPro" id="IPR050797">
    <property type="entry name" value="Carb_Metab_Trans_Reg"/>
</dbReference>
<dbReference type="GO" id="GO:0005634">
    <property type="term" value="C:nucleus"/>
    <property type="evidence" value="ECO:0007669"/>
    <property type="project" value="TreeGrafter"/>
</dbReference>
<keyword evidence="1" id="KW-0479">Metal-binding</keyword>
<evidence type="ECO:0000313" key="6">
    <source>
        <dbReference type="Proteomes" id="UP000652219"/>
    </source>
</evidence>
<dbReference type="PANTHER" id="PTHR31668:SF4">
    <property type="entry name" value="TRANSCRIPTIONAL ACTIVATOR PROTEIN DAL81"/>
    <property type="match status" value="1"/>
</dbReference>
<keyword evidence="2" id="KW-0539">Nucleus</keyword>
<dbReference type="GO" id="GO:0006351">
    <property type="term" value="P:DNA-templated transcription"/>
    <property type="evidence" value="ECO:0007669"/>
    <property type="project" value="InterPro"/>
</dbReference>
<keyword evidence="6" id="KW-1185">Reference proteome</keyword>
<feature type="region of interest" description="Disordered" evidence="3">
    <location>
        <begin position="121"/>
        <end position="146"/>
    </location>
</feature>